<dbReference type="Gene3D" id="3.30.40.10">
    <property type="entry name" value="Zinc/RING finger domain, C3HC4 (zinc finger)"/>
    <property type="match status" value="1"/>
</dbReference>
<dbReference type="Pfam" id="PF00628">
    <property type="entry name" value="PHD"/>
    <property type="match status" value="1"/>
</dbReference>
<dbReference type="GO" id="GO:0005694">
    <property type="term" value="C:chromosome"/>
    <property type="evidence" value="ECO:0007669"/>
    <property type="project" value="UniProtKB-SubCell"/>
</dbReference>
<dbReference type="SUPFAM" id="SSF56019">
    <property type="entry name" value="The spindle assembly checkpoint protein mad2"/>
    <property type="match status" value="1"/>
</dbReference>
<evidence type="ECO:0000256" key="9">
    <source>
        <dbReference type="SAM" id="MobiDB-lite"/>
    </source>
</evidence>
<evidence type="ECO:0000259" key="10">
    <source>
        <dbReference type="PROSITE" id="PS50815"/>
    </source>
</evidence>
<dbReference type="InterPro" id="IPR036390">
    <property type="entry name" value="WH_DNA-bd_sf"/>
</dbReference>
<keyword evidence="7" id="KW-0539">Nucleus</keyword>
<dbReference type="InterPro" id="IPR051294">
    <property type="entry name" value="HORMA_MeioticProgression"/>
</dbReference>
<dbReference type="Gene3D" id="3.30.900.10">
    <property type="entry name" value="HORMA domain"/>
    <property type="match status" value="1"/>
</dbReference>
<evidence type="ECO:0000256" key="2">
    <source>
        <dbReference type="ARBA" id="ARBA00004286"/>
    </source>
</evidence>
<dbReference type="GO" id="GO:0007130">
    <property type="term" value="P:synaptonemal complex assembly"/>
    <property type="evidence" value="ECO:0007669"/>
    <property type="project" value="TreeGrafter"/>
</dbReference>
<name>A0A194S5T0_RHOGW</name>
<protein>
    <recommendedName>
        <fullName evidence="10">HORMA domain-containing protein</fullName>
    </recommendedName>
</protein>
<proteinExistence type="predicted"/>
<evidence type="ECO:0000313" key="12">
    <source>
        <dbReference type="Proteomes" id="UP000053890"/>
    </source>
</evidence>
<dbReference type="InterPro" id="IPR036570">
    <property type="entry name" value="HORMA_dom_sf"/>
</dbReference>
<dbReference type="GO" id="GO:0051598">
    <property type="term" value="P:meiotic recombination checkpoint signaling"/>
    <property type="evidence" value="ECO:0007669"/>
    <property type="project" value="TreeGrafter"/>
</dbReference>
<dbReference type="GO" id="GO:0005634">
    <property type="term" value="C:nucleus"/>
    <property type="evidence" value="ECO:0007669"/>
    <property type="project" value="UniProtKB-SubCell"/>
</dbReference>
<reference evidence="11 12" key="1">
    <citation type="journal article" date="2015" name="Front. Microbiol.">
        <title>Genome sequence of the plant growth promoting endophytic yeast Rhodotorula graminis WP1.</title>
        <authorList>
            <person name="Firrincieli A."/>
            <person name="Otillar R."/>
            <person name="Salamov A."/>
            <person name="Schmutz J."/>
            <person name="Khan Z."/>
            <person name="Redman R.S."/>
            <person name="Fleck N.D."/>
            <person name="Lindquist E."/>
            <person name="Grigoriev I.V."/>
            <person name="Doty S.L."/>
        </authorList>
    </citation>
    <scope>NUCLEOTIDE SEQUENCE [LARGE SCALE GENOMIC DNA]</scope>
    <source>
        <strain evidence="11 12">WP1</strain>
    </source>
</reference>
<feature type="region of interest" description="Disordered" evidence="9">
    <location>
        <begin position="728"/>
        <end position="801"/>
    </location>
</feature>
<dbReference type="PROSITE" id="PS50815">
    <property type="entry name" value="HORMA"/>
    <property type="match status" value="1"/>
</dbReference>
<evidence type="ECO:0000256" key="3">
    <source>
        <dbReference type="ARBA" id="ARBA00022454"/>
    </source>
</evidence>
<comment type="subcellular location">
    <subcellularLocation>
        <location evidence="2">Chromosome</location>
    </subcellularLocation>
    <subcellularLocation>
        <location evidence="1">Nucleus</location>
    </subcellularLocation>
</comment>
<dbReference type="PANTHER" id="PTHR48225:SF7">
    <property type="entry name" value="MEIOSIS-SPECIFIC PROTEIN HOP1"/>
    <property type="match status" value="1"/>
</dbReference>
<dbReference type="SMART" id="SM00249">
    <property type="entry name" value="PHD"/>
    <property type="match status" value="1"/>
</dbReference>
<dbReference type="InterPro" id="IPR001965">
    <property type="entry name" value="Znf_PHD"/>
</dbReference>
<dbReference type="InterPro" id="IPR011011">
    <property type="entry name" value="Znf_FYVE_PHD"/>
</dbReference>
<feature type="compositionally biased region" description="Polar residues" evidence="9">
    <location>
        <begin position="757"/>
        <end position="768"/>
    </location>
</feature>
<dbReference type="Pfam" id="PF02301">
    <property type="entry name" value="HORMA"/>
    <property type="match status" value="1"/>
</dbReference>
<feature type="region of interest" description="Disordered" evidence="9">
    <location>
        <begin position="59"/>
        <end position="84"/>
    </location>
</feature>
<organism evidence="11 12">
    <name type="scientific">Rhodotorula graminis (strain WP1)</name>
    <dbReference type="NCBI Taxonomy" id="578459"/>
    <lineage>
        <taxon>Eukaryota</taxon>
        <taxon>Fungi</taxon>
        <taxon>Dikarya</taxon>
        <taxon>Basidiomycota</taxon>
        <taxon>Pucciniomycotina</taxon>
        <taxon>Microbotryomycetes</taxon>
        <taxon>Sporidiobolales</taxon>
        <taxon>Sporidiobolaceae</taxon>
        <taxon>Rhodotorula</taxon>
    </lineage>
</organism>
<keyword evidence="5" id="KW-0863">Zinc-finger</keyword>
<dbReference type="SUPFAM" id="SSF46785">
    <property type="entry name" value="Winged helix' DNA-binding domain"/>
    <property type="match status" value="1"/>
</dbReference>
<dbReference type="PANTHER" id="PTHR48225">
    <property type="entry name" value="HORMA DOMAIN-CONTAINING PROTEIN 1"/>
    <property type="match status" value="1"/>
</dbReference>
<feature type="compositionally biased region" description="Polar residues" evidence="9">
    <location>
        <begin position="730"/>
        <end position="744"/>
    </location>
</feature>
<feature type="compositionally biased region" description="Basic residues" evidence="9">
    <location>
        <begin position="527"/>
        <end position="537"/>
    </location>
</feature>
<feature type="domain" description="HORMA" evidence="10">
    <location>
        <begin position="21"/>
        <end position="272"/>
    </location>
</feature>
<dbReference type="RefSeq" id="XP_018271991.1">
    <property type="nucleotide sequence ID" value="XM_018416590.1"/>
</dbReference>
<gene>
    <name evidence="11" type="ORF">RHOBADRAFT_52950</name>
</gene>
<evidence type="ECO:0000256" key="6">
    <source>
        <dbReference type="ARBA" id="ARBA00022833"/>
    </source>
</evidence>
<evidence type="ECO:0000256" key="4">
    <source>
        <dbReference type="ARBA" id="ARBA00022723"/>
    </source>
</evidence>
<evidence type="ECO:0000313" key="11">
    <source>
        <dbReference type="EMBL" id="KPV75942.1"/>
    </source>
</evidence>
<dbReference type="STRING" id="578459.A0A194S5T0"/>
<evidence type="ECO:0000256" key="5">
    <source>
        <dbReference type="ARBA" id="ARBA00022771"/>
    </source>
</evidence>
<dbReference type="InterPro" id="IPR013083">
    <property type="entry name" value="Znf_RING/FYVE/PHD"/>
</dbReference>
<keyword evidence="4" id="KW-0479">Metal-binding</keyword>
<evidence type="ECO:0000256" key="8">
    <source>
        <dbReference type="ARBA" id="ARBA00023254"/>
    </source>
</evidence>
<dbReference type="EMBL" id="KQ474077">
    <property type="protein sequence ID" value="KPV75942.1"/>
    <property type="molecule type" value="Genomic_DNA"/>
</dbReference>
<dbReference type="Proteomes" id="UP000053890">
    <property type="component" value="Unassembled WGS sequence"/>
</dbReference>
<keyword evidence="12" id="KW-1185">Reference proteome</keyword>
<feature type="region of interest" description="Disordered" evidence="9">
    <location>
        <begin position="857"/>
        <end position="888"/>
    </location>
</feature>
<feature type="compositionally biased region" description="Polar residues" evidence="9">
    <location>
        <begin position="431"/>
        <end position="440"/>
    </location>
</feature>
<dbReference type="OMA" id="IGANIRM"/>
<dbReference type="GeneID" id="28977038"/>
<dbReference type="InterPro" id="IPR019787">
    <property type="entry name" value="Znf_PHD-finger"/>
</dbReference>
<keyword evidence="6" id="KW-0862">Zinc</keyword>
<evidence type="ECO:0000256" key="7">
    <source>
        <dbReference type="ARBA" id="ARBA00023242"/>
    </source>
</evidence>
<accession>A0A194S5T0</accession>
<keyword evidence="8" id="KW-0469">Meiosis</keyword>
<dbReference type="AlphaFoldDB" id="A0A194S5T0"/>
<keyword evidence="3" id="KW-0158">Chromosome</keyword>
<dbReference type="SUPFAM" id="SSF57903">
    <property type="entry name" value="FYVE/PHD zinc finger"/>
    <property type="match status" value="1"/>
</dbReference>
<dbReference type="OrthoDB" id="1928087at2759"/>
<dbReference type="InterPro" id="IPR003511">
    <property type="entry name" value="HORMA_dom"/>
</dbReference>
<feature type="region of interest" description="Disordered" evidence="9">
    <location>
        <begin position="397"/>
        <end position="543"/>
    </location>
</feature>
<dbReference type="GO" id="GO:0008270">
    <property type="term" value="F:zinc ion binding"/>
    <property type="evidence" value="ECO:0007669"/>
    <property type="project" value="UniProtKB-KW"/>
</dbReference>
<sequence length="898" mass="97405">MAQRFKPPATEQRTDQAVTLQTSLDQVKVLLEAGIGCVAFLRGLLPEESFEDFKLLAPRPPVSRSSTSRALTADEKAKSSAPSSVRVKKLKRGASVEADKLLDYLELGATEAIEKGYLHQLVFAIYLDPDQPTNLVESYTFTFTYETDTEGNKRPELVVQDQLSGMVISSSSGLASQEAPRKEGDVKRQVQQMIKNLITSTQVLDELPRRRFLNVRLFYTKETPASYEPPHFRPVPVDAPGYILTTPSVADPPDFGTLGNVSTGFHGISLHSVSIAHVLDTPFDDRISLDQALERNRFDAASRPVVWNAESLAESATDADDKLKVIEPVAVRDARGGLHTIQEVSEGDDVGMEELRKRVGIEVGEEAVIGARGVADETVLDSNLSDNTVLRRAIASTEKRAPSAGAALTQPDPVVSRQKSSHPPIPLFAETETQYQQRRASASHAPRQGDVVEPGPIMIEDEKRDPSNKAHGPSPAADTQLFEYSPMDVDGGIKDDSNAPTTFGPEPDTLETDTAAQQSLKDAKMDRPRRKSSRSKMKVPDDACECGDKDEDGGMMCCSTCDIWKHTTCYGFESAEDSRVPDTFVCYRCLSHKALDAAAYEPDKEGEIEQALAEFRSLALFRRAVSIVWSEGVLTMPQLANRLGVDNSTAAQFIKRLKAEEFVLEQGVPQRRSRAKNASQAGSLKAGSLAVNKSAKQLKLKEAQYFDPGHGAELGVADILRPADDGATGLTMTTARDPLATTSTDKPRPPALLVDDTASSGRQSQHQSHAFGGGAPHPAASQPDPILDDSQPLPFSFTTPDSIASLDSTRAHGHVLPSAKRFSAQERLEEPPASYVPTSVGATGRAQVKAVEQPVSMNLDDNDPTDLAPTRPPAPSAPGPLKRRSTNDLDAKLSWLTY</sequence>
<evidence type="ECO:0000256" key="1">
    <source>
        <dbReference type="ARBA" id="ARBA00004123"/>
    </source>
</evidence>